<dbReference type="EMBL" id="OIVN01005223">
    <property type="protein sequence ID" value="SPD21473.1"/>
    <property type="molecule type" value="Genomic_DNA"/>
</dbReference>
<evidence type="ECO:0000259" key="5">
    <source>
        <dbReference type="PROSITE" id="PS50859"/>
    </source>
</evidence>
<dbReference type="InterPro" id="IPR051097">
    <property type="entry name" value="Synaptobrevin-like_transport"/>
</dbReference>
<keyword evidence="4" id="KW-1133">Transmembrane helix</keyword>
<dbReference type="SUPFAM" id="SSF64356">
    <property type="entry name" value="SNARE-like"/>
    <property type="match status" value="1"/>
</dbReference>
<name>A0A2N9IBL0_FAGSY</name>
<dbReference type="InterPro" id="IPR011012">
    <property type="entry name" value="Longin-like_dom_sf"/>
</dbReference>
<gene>
    <name evidence="6" type="ORF">FSB_LOCUS49355</name>
</gene>
<comment type="similarity">
    <text evidence="1">Belongs to the synaptobrevin family.</text>
</comment>
<feature type="domain" description="Longin" evidence="5">
    <location>
        <begin position="24"/>
        <end position="74"/>
    </location>
</feature>
<evidence type="ECO:0000256" key="4">
    <source>
        <dbReference type="SAM" id="Phobius"/>
    </source>
</evidence>
<keyword evidence="4" id="KW-0812">Transmembrane</keyword>
<accession>A0A2N9IBL0</accession>
<dbReference type="PROSITE" id="PS50859">
    <property type="entry name" value="LONGIN"/>
    <property type="match status" value="1"/>
</dbReference>
<evidence type="ECO:0000313" key="6">
    <source>
        <dbReference type="EMBL" id="SPD21473.1"/>
    </source>
</evidence>
<evidence type="ECO:0000256" key="1">
    <source>
        <dbReference type="ARBA" id="ARBA00008025"/>
    </source>
</evidence>
<keyword evidence="2 4" id="KW-0472">Membrane</keyword>
<protein>
    <recommendedName>
        <fullName evidence="5">Longin domain-containing protein</fullName>
    </recommendedName>
</protein>
<dbReference type="GO" id="GO:0012505">
    <property type="term" value="C:endomembrane system"/>
    <property type="evidence" value="ECO:0007669"/>
    <property type="project" value="UniProtKB-SubCell"/>
</dbReference>
<reference evidence="6" key="1">
    <citation type="submission" date="2018-02" db="EMBL/GenBank/DDBJ databases">
        <authorList>
            <person name="Cohen D.B."/>
            <person name="Kent A.D."/>
        </authorList>
    </citation>
    <scope>NUCLEOTIDE SEQUENCE</scope>
</reference>
<dbReference type="Pfam" id="PF13774">
    <property type="entry name" value="Longin"/>
    <property type="match status" value="1"/>
</dbReference>
<dbReference type="InterPro" id="IPR010908">
    <property type="entry name" value="Longin_dom"/>
</dbReference>
<proteinExistence type="inferred from homology"/>
<organism evidence="6">
    <name type="scientific">Fagus sylvatica</name>
    <name type="common">Beechnut</name>
    <dbReference type="NCBI Taxonomy" id="28930"/>
    <lineage>
        <taxon>Eukaryota</taxon>
        <taxon>Viridiplantae</taxon>
        <taxon>Streptophyta</taxon>
        <taxon>Embryophyta</taxon>
        <taxon>Tracheophyta</taxon>
        <taxon>Spermatophyta</taxon>
        <taxon>Magnoliopsida</taxon>
        <taxon>eudicotyledons</taxon>
        <taxon>Gunneridae</taxon>
        <taxon>Pentapetalae</taxon>
        <taxon>rosids</taxon>
        <taxon>fabids</taxon>
        <taxon>Fagales</taxon>
        <taxon>Fagaceae</taxon>
        <taxon>Fagus</taxon>
    </lineage>
</organism>
<sequence length="133" mass="15142">MRLMALEKERRDDLCFPFPSLNHSYCVVAKESAGKQLPIAFLDRVKADFKKRYGGGKADTAMAKSLNKEFGPIMKEHMKYIADHAEDSDKLLKVKAQVIEVKEIMMNNIDQGYLYSALTICIYGSLYMHSPDD</sequence>
<dbReference type="Gene3D" id="3.30.450.50">
    <property type="entry name" value="Longin domain"/>
    <property type="match status" value="1"/>
</dbReference>
<dbReference type="PANTHER" id="PTHR21136:SF72">
    <property type="entry name" value="VESICLE-ASSOCIATED MEMBRANE PROTEIN 724"/>
    <property type="match status" value="1"/>
</dbReference>
<evidence type="ECO:0000256" key="2">
    <source>
        <dbReference type="ARBA" id="ARBA00023136"/>
    </source>
</evidence>
<evidence type="ECO:0000256" key="3">
    <source>
        <dbReference type="ARBA" id="ARBA00046280"/>
    </source>
</evidence>
<comment type="subcellular location">
    <subcellularLocation>
        <location evidence="3">Endomembrane system</location>
        <topology evidence="3">Single-pass type IV membrane protein</topology>
    </subcellularLocation>
</comment>
<feature type="transmembrane region" description="Helical" evidence="4">
    <location>
        <begin position="112"/>
        <end position="130"/>
    </location>
</feature>
<dbReference type="AlphaFoldDB" id="A0A2N9IBL0"/>
<dbReference type="PANTHER" id="PTHR21136">
    <property type="entry name" value="SNARE PROTEINS"/>
    <property type="match status" value="1"/>
</dbReference>
<dbReference type="CDD" id="cd14824">
    <property type="entry name" value="Longin"/>
    <property type="match status" value="1"/>
</dbReference>